<protein>
    <submittedName>
        <fullName evidence="1">Uncharacterized protein</fullName>
    </submittedName>
</protein>
<dbReference type="AlphaFoldDB" id="A0AAW2XV22"/>
<sequence>MKRMFQFLTRKVARPSKGGLSKGKGKMKDTIDPAKLTKLKDGVCCHEKRCGEACRDSG</sequence>
<name>A0AAW2XV22_9LAMI</name>
<gene>
    <name evidence="1" type="ORF">Slati_0409000</name>
</gene>
<reference evidence="1" key="2">
    <citation type="journal article" date="2024" name="Plant">
        <title>Genomic evolution and insights into agronomic trait innovations of Sesamum species.</title>
        <authorList>
            <person name="Miao H."/>
            <person name="Wang L."/>
            <person name="Qu L."/>
            <person name="Liu H."/>
            <person name="Sun Y."/>
            <person name="Le M."/>
            <person name="Wang Q."/>
            <person name="Wei S."/>
            <person name="Zheng Y."/>
            <person name="Lin W."/>
            <person name="Duan Y."/>
            <person name="Cao H."/>
            <person name="Xiong S."/>
            <person name="Wang X."/>
            <person name="Wei L."/>
            <person name="Li C."/>
            <person name="Ma Q."/>
            <person name="Ju M."/>
            <person name="Zhao R."/>
            <person name="Li G."/>
            <person name="Mu C."/>
            <person name="Tian Q."/>
            <person name="Mei H."/>
            <person name="Zhang T."/>
            <person name="Gao T."/>
            <person name="Zhang H."/>
        </authorList>
    </citation>
    <scope>NUCLEOTIDE SEQUENCE</scope>
    <source>
        <strain evidence="1">KEN1</strain>
    </source>
</reference>
<accession>A0AAW2XV22</accession>
<reference evidence="1" key="1">
    <citation type="submission" date="2020-06" db="EMBL/GenBank/DDBJ databases">
        <authorList>
            <person name="Li T."/>
            <person name="Hu X."/>
            <person name="Zhang T."/>
            <person name="Song X."/>
            <person name="Zhang H."/>
            <person name="Dai N."/>
            <person name="Sheng W."/>
            <person name="Hou X."/>
            <person name="Wei L."/>
        </authorList>
    </citation>
    <scope>NUCLEOTIDE SEQUENCE</scope>
    <source>
        <strain evidence="1">KEN1</strain>
        <tissue evidence="1">Leaf</tissue>
    </source>
</reference>
<evidence type="ECO:0000313" key="1">
    <source>
        <dbReference type="EMBL" id="KAL0457818.1"/>
    </source>
</evidence>
<comment type="caution">
    <text evidence="1">The sequence shown here is derived from an EMBL/GenBank/DDBJ whole genome shotgun (WGS) entry which is preliminary data.</text>
</comment>
<proteinExistence type="predicted"/>
<organism evidence="1">
    <name type="scientific">Sesamum latifolium</name>
    <dbReference type="NCBI Taxonomy" id="2727402"/>
    <lineage>
        <taxon>Eukaryota</taxon>
        <taxon>Viridiplantae</taxon>
        <taxon>Streptophyta</taxon>
        <taxon>Embryophyta</taxon>
        <taxon>Tracheophyta</taxon>
        <taxon>Spermatophyta</taxon>
        <taxon>Magnoliopsida</taxon>
        <taxon>eudicotyledons</taxon>
        <taxon>Gunneridae</taxon>
        <taxon>Pentapetalae</taxon>
        <taxon>asterids</taxon>
        <taxon>lamiids</taxon>
        <taxon>Lamiales</taxon>
        <taxon>Pedaliaceae</taxon>
        <taxon>Sesamum</taxon>
    </lineage>
</organism>
<dbReference type="EMBL" id="JACGWN010000002">
    <property type="protein sequence ID" value="KAL0457818.1"/>
    <property type="molecule type" value="Genomic_DNA"/>
</dbReference>